<keyword evidence="8" id="KW-0648">Protein biosynthesis</keyword>
<comment type="catalytic activity">
    <reaction evidence="10">
        <text>tRNA(Gly) + glycine + ATP = glycyl-tRNA(Gly) + AMP + diphosphate</text>
        <dbReference type="Rhea" id="RHEA:16013"/>
        <dbReference type="Rhea" id="RHEA-COMP:9664"/>
        <dbReference type="Rhea" id="RHEA-COMP:9683"/>
        <dbReference type="ChEBI" id="CHEBI:30616"/>
        <dbReference type="ChEBI" id="CHEBI:33019"/>
        <dbReference type="ChEBI" id="CHEBI:57305"/>
        <dbReference type="ChEBI" id="CHEBI:78442"/>
        <dbReference type="ChEBI" id="CHEBI:78522"/>
        <dbReference type="ChEBI" id="CHEBI:456215"/>
        <dbReference type="EC" id="6.1.1.14"/>
    </reaction>
</comment>
<evidence type="ECO:0000256" key="1">
    <source>
        <dbReference type="ARBA" id="ARBA00004496"/>
    </source>
</evidence>
<evidence type="ECO:0000259" key="11">
    <source>
        <dbReference type="Pfam" id="PF05746"/>
    </source>
</evidence>
<keyword evidence="7" id="KW-0067">ATP-binding</keyword>
<evidence type="ECO:0000256" key="3">
    <source>
        <dbReference type="ARBA" id="ARBA00012829"/>
    </source>
</evidence>
<keyword evidence="5 12" id="KW-0436">Ligase</keyword>
<dbReference type="GO" id="GO:0006426">
    <property type="term" value="P:glycyl-tRNA aminoacylation"/>
    <property type="evidence" value="ECO:0007669"/>
    <property type="project" value="InterPro"/>
</dbReference>
<evidence type="ECO:0000256" key="9">
    <source>
        <dbReference type="ARBA" id="ARBA00023146"/>
    </source>
</evidence>
<dbReference type="GO" id="GO:0006420">
    <property type="term" value="P:arginyl-tRNA aminoacylation"/>
    <property type="evidence" value="ECO:0007669"/>
    <property type="project" value="InterPro"/>
</dbReference>
<dbReference type="Pfam" id="PF05746">
    <property type="entry name" value="DALR_1"/>
    <property type="match status" value="1"/>
</dbReference>
<reference evidence="12" key="1">
    <citation type="submission" date="2018-06" db="EMBL/GenBank/DDBJ databases">
        <authorList>
            <person name="Zhirakovskaya E."/>
        </authorList>
    </citation>
    <scope>NUCLEOTIDE SEQUENCE</scope>
</reference>
<evidence type="ECO:0000256" key="7">
    <source>
        <dbReference type="ARBA" id="ARBA00022840"/>
    </source>
</evidence>
<dbReference type="GO" id="GO:0004814">
    <property type="term" value="F:arginine-tRNA ligase activity"/>
    <property type="evidence" value="ECO:0007669"/>
    <property type="project" value="InterPro"/>
</dbReference>
<evidence type="ECO:0000313" key="12">
    <source>
        <dbReference type="EMBL" id="VAW38141.1"/>
    </source>
</evidence>
<evidence type="ECO:0000256" key="10">
    <source>
        <dbReference type="ARBA" id="ARBA00047937"/>
    </source>
</evidence>
<comment type="similarity">
    <text evidence="2">Belongs to the class-II aminoacyl-tRNA synthetase family.</text>
</comment>
<evidence type="ECO:0000256" key="4">
    <source>
        <dbReference type="ARBA" id="ARBA00022490"/>
    </source>
</evidence>
<gene>
    <name evidence="12" type="ORF">MNBD_GAMMA01-270</name>
</gene>
<dbReference type="PANTHER" id="PTHR30075:SF2">
    <property type="entry name" value="GLYCINE--TRNA LIGASE, CHLOROPLASTIC_MITOCHONDRIAL 2"/>
    <property type="match status" value="1"/>
</dbReference>
<evidence type="ECO:0000256" key="2">
    <source>
        <dbReference type="ARBA" id="ARBA00008226"/>
    </source>
</evidence>
<keyword evidence="4" id="KW-0963">Cytoplasm</keyword>
<dbReference type="PRINTS" id="PR01045">
    <property type="entry name" value="TRNASYNTHGB"/>
</dbReference>
<dbReference type="InterPro" id="IPR015944">
    <property type="entry name" value="Gly-tRNA-synth_bsu"/>
</dbReference>
<protein>
    <recommendedName>
        <fullName evidence="3">glycine--tRNA ligase</fullName>
        <ecNumber evidence="3">6.1.1.14</ecNumber>
    </recommendedName>
</protein>
<dbReference type="HAMAP" id="MF_00255">
    <property type="entry name" value="Gly_tRNA_synth_beta"/>
    <property type="match status" value="1"/>
</dbReference>
<dbReference type="AlphaFoldDB" id="A0A3B0V596"/>
<keyword evidence="6" id="KW-0547">Nucleotide-binding</keyword>
<dbReference type="NCBIfam" id="TIGR00211">
    <property type="entry name" value="glyS"/>
    <property type="match status" value="1"/>
</dbReference>
<dbReference type="PANTHER" id="PTHR30075">
    <property type="entry name" value="GLYCYL-TRNA SYNTHETASE"/>
    <property type="match status" value="1"/>
</dbReference>
<organism evidence="12">
    <name type="scientific">hydrothermal vent metagenome</name>
    <dbReference type="NCBI Taxonomy" id="652676"/>
    <lineage>
        <taxon>unclassified sequences</taxon>
        <taxon>metagenomes</taxon>
        <taxon>ecological metagenomes</taxon>
    </lineage>
</organism>
<dbReference type="GO" id="GO:0005524">
    <property type="term" value="F:ATP binding"/>
    <property type="evidence" value="ECO:0007669"/>
    <property type="project" value="UniProtKB-KW"/>
</dbReference>
<sequence>MSNILFELGTEELPPTTLNNLAKSLYAGVVSELEAARINFDKTNSRWFASPRRLAFILNDIDNTQADKKIQKRGPAVTAAFDELGTPRPAAIGFAKSVNAEVADLATLKTNKGEWLVYDFVEKGKKTTDLIAGFIQLSIKKLPIPKPMRWGNNDFAFIRPVHWIVLMQDNQVIPFELFDLVAGNQSRGHRFHAPDYITINSTDTYVQQLLKVFVEVDQDSRKENIRQQVVNIAKSLNATAKIDANLLEEVTAMVEYPVAIAGGFDDDFLQVPAEALISSMQKHQKYFPVFAANNTLMPNFIALANIKSKDVSQVIKGFEKVIRPRLADARFFWEQDQKQPLDTRLSMLEKMTFEKQLGSIADKCYRVKQIMSYLAQVLELDLLQAHRAATLLKCDLVTDMVSEFPDLQGIMGGYYAKAQGEDDNVVTAISQQYKPTYSGDTIPDSTFAQALSIADKIDTLCGIFAVGKKPSGNKDPFALRRAALGIIKILQQGKLTVNIYELITVSLKQIDIANLDRTTLQLEIENFINQRLKHNYLEQDISHDVVEAVLALRPENLDDCNARIVACQNFKQDSSAPALRAANKRISNILRKSSEIIPNKIILGLLKQEQEKNLLGAIESIKRRFHQEVAQQQYQDAFKHLASLAEPVDNFFENVMVNSDDEATRLNRLAILKQLNGLFMSIADISKLEL</sequence>
<accession>A0A3B0V596</accession>
<dbReference type="GO" id="GO:0004820">
    <property type="term" value="F:glycine-tRNA ligase activity"/>
    <property type="evidence" value="ECO:0007669"/>
    <property type="project" value="UniProtKB-EC"/>
</dbReference>
<dbReference type="Pfam" id="PF02092">
    <property type="entry name" value="tRNA_synt_2f"/>
    <property type="match status" value="1"/>
</dbReference>
<evidence type="ECO:0000256" key="8">
    <source>
        <dbReference type="ARBA" id="ARBA00022917"/>
    </source>
</evidence>
<dbReference type="Gene3D" id="1.10.730.10">
    <property type="entry name" value="Isoleucyl-tRNA Synthetase, Domain 1"/>
    <property type="match status" value="1"/>
</dbReference>
<evidence type="ECO:0000256" key="6">
    <source>
        <dbReference type="ARBA" id="ARBA00022741"/>
    </source>
</evidence>
<dbReference type="SUPFAM" id="SSF109604">
    <property type="entry name" value="HD-domain/PDEase-like"/>
    <property type="match status" value="1"/>
</dbReference>
<dbReference type="InterPro" id="IPR008909">
    <property type="entry name" value="DALR_anticod-bd"/>
</dbReference>
<keyword evidence="9 12" id="KW-0030">Aminoacyl-tRNA synthetase</keyword>
<comment type="subcellular location">
    <subcellularLocation>
        <location evidence="1">Cytoplasm</location>
    </subcellularLocation>
</comment>
<dbReference type="InterPro" id="IPR006194">
    <property type="entry name" value="Gly-tRNA-synth_heterodimer"/>
</dbReference>
<proteinExistence type="inferred from homology"/>
<dbReference type="EMBL" id="UOEW01000193">
    <property type="protein sequence ID" value="VAW38141.1"/>
    <property type="molecule type" value="Genomic_DNA"/>
</dbReference>
<name>A0A3B0V596_9ZZZZ</name>
<evidence type="ECO:0000256" key="5">
    <source>
        <dbReference type="ARBA" id="ARBA00022598"/>
    </source>
</evidence>
<dbReference type="EC" id="6.1.1.14" evidence="3"/>
<dbReference type="PROSITE" id="PS50861">
    <property type="entry name" value="AA_TRNA_LIGASE_II_GLYAB"/>
    <property type="match status" value="1"/>
</dbReference>
<feature type="domain" description="DALR anticodon binding" evidence="11">
    <location>
        <begin position="581"/>
        <end position="676"/>
    </location>
</feature>
<dbReference type="GO" id="GO:0005829">
    <property type="term" value="C:cytosol"/>
    <property type="evidence" value="ECO:0007669"/>
    <property type="project" value="TreeGrafter"/>
</dbReference>